<evidence type="ECO:0000256" key="5">
    <source>
        <dbReference type="ARBA" id="ARBA00004692"/>
    </source>
</evidence>
<dbReference type="GO" id="GO:0043752">
    <property type="term" value="F:adenosylcobinamide kinase activity"/>
    <property type="evidence" value="ECO:0007669"/>
    <property type="project" value="UniProtKB-EC"/>
</dbReference>
<evidence type="ECO:0000256" key="4">
    <source>
        <dbReference type="ARBA" id="ARBA00003889"/>
    </source>
</evidence>
<comment type="pathway">
    <text evidence="5 14">Cofactor biosynthesis; adenosylcobalamin biosynthesis; adenosylcobalamin from cob(II)yrinate a,c-diamide: step 6/7.</text>
</comment>
<feature type="binding site" evidence="16">
    <location>
        <position position="59"/>
    </location>
    <ligand>
        <name>GTP</name>
        <dbReference type="ChEBI" id="CHEBI:37565"/>
    </ligand>
</feature>
<comment type="similarity">
    <text evidence="7 14">Belongs to the CobU/CobP family.</text>
</comment>
<evidence type="ECO:0000256" key="8">
    <source>
        <dbReference type="ARBA" id="ARBA00022573"/>
    </source>
</evidence>
<keyword evidence="10 14" id="KW-0547">Nucleotide-binding</keyword>
<organism evidence="17">
    <name type="scientific">Boseongicola sp. SB0664_bin_43</name>
    <dbReference type="NCBI Taxonomy" id="2604844"/>
    <lineage>
        <taxon>Bacteria</taxon>
        <taxon>Pseudomonadati</taxon>
        <taxon>Pseudomonadota</taxon>
        <taxon>Alphaproteobacteria</taxon>
        <taxon>Rhodobacterales</taxon>
        <taxon>Paracoccaceae</taxon>
        <taxon>Boseongicola</taxon>
    </lineage>
</organism>
<proteinExistence type="inferred from homology"/>
<dbReference type="GO" id="GO:0005525">
    <property type="term" value="F:GTP binding"/>
    <property type="evidence" value="ECO:0007669"/>
    <property type="project" value="UniProtKB-UniRule"/>
</dbReference>
<keyword evidence="13 14" id="KW-0342">GTP-binding</keyword>
<dbReference type="EC" id="2.7.7.62" evidence="14"/>
<dbReference type="PANTHER" id="PTHR34848">
    <property type="match status" value="1"/>
</dbReference>
<evidence type="ECO:0000256" key="15">
    <source>
        <dbReference type="PIRSR" id="PIRSR006135-1"/>
    </source>
</evidence>
<dbReference type="InterPro" id="IPR027417">
    <property type="entry name" value="P-loop_NTPase"/>
</dbReference>
<comment type="catalytic activity">
    <reaction evidence="2 14">
        <text>adenosylcob(III)inamide phosphate + GTP + H(+) = adenosylcob(III)inamide-GDP + diphosphate</text>
        <dbReference type="Rhea" id="RHEA:22712"/>
        <dbReference type="ChEBI" id="CHEBI:15378"/>
        <dbReference type="ChEBI" id="CHEBI:33019"/>
        <dbReference type="ChEBI" id="CHEBI:37565"/>
        <dbReference type="ChEBI" id="CHEBI:58502"/>
        <dbReference type="ChEBI" id="CHEBI:60487"/>
        <dbReference type="EC" id="2.7.7.62"/>
    </reaction>
</comment>
<name>A0A6B0Y0Z5_9RHOB</name>
<accession>A0A6B0Y0Z5</accession>
<sequence length="170" mass="18371">MSILITGGARSGKSRIAEGWATQDGTAIYIATCRAGDSEMKDRIAEHRARRGPEWKTLEEPLDLAGVLDRTDGQGTRLVDCLTLWLANLMEDGNDWQGSVEDLVRTLHRQSSPVILVTNEVGSGIVPERPLARDFRDALGLVNQAIAVASDEVYLAVAGHPLKVKPDAVG</sequence>
<dbReference type="EMBL" id="VXRY01000268">
    <property type="protein sequence ID" value="MXY33763.1"/>
    <property type="molecule type" value="Genomic_DNA"/>
</dbReference>
<dbReference type="SUPFAM" id="SSF52540">
    <property type="entry name" value="P-loop containing nucleoside triphosphate hydrolases"/>
    <property type="match status" value="1"/>
</dbReference>
<dbReference type="PANTHER" id="PTHR34848:SF1">
    <property type="entry name" value="BIFUNCTIONAL ADENOSYLCOBALAMIN BIOSYNTHESIS PROTEIN COBU"/>
    <property type="match status" value="1"/>
</dbReference>
<dbReference type="UniPathway" id="UPA00148">
    <property type="reaction ID" value="UER00236"/>
</dbReference>
<evidence type="ECO:0000256" key="2">
    <source>
        <dbReference type="ARBA" id="ARBA00000711"/>
    </source>
</evidence>
<dbReference type="NCBIfam" id="NF004469">
    <property type="entry name" value="PRK05800.1"/>
    <property type="match status" value="1"/>
</dbReference>
<dbReference type="GO" id="GO:0008820">
    <property type="term" value="F:cobinamide phosphate guanylyltransferase activity"/>
    <property type="evidence" value="ECO:0007669"/>
    <property type="project" value="UniProtKB-UniRule"/>
</dbReference>
<keyword evidence="12 14" id="KW-0067">ATP-binding</keyword>
<dbReference type="GO" id="GO:0005524">
    <property type="term" value="F:ATP binding"/>
    <property type="evidence" value="ECO:0007669"/>
    <property type="project" value="UniProtKB-UniRule"/>
</dbReference>
<feature type="binding site" evidence="16">
    <location>
        <begin position="48"/>
        <end position="51"/>
    </location>
    <ligand>
        <name>GTP</name>
        <dbReference type="ChEBI" id="CHEBI:37565"/>
    </ligand>
</feature>
<evidence type="ECO:0000256" key="10">
    <source>
        <dbReference type="ARBA" id="ARBA00022741"/>
    </source>
</evidence>
<gene>
    <name evidence="17" type="primary">cobU</name>
    <name evidence="17" type="ORF">F4Y60_06680</name>
</gene>
<evidence type="ECO:0000256" key="11">
    <source>
        <dbReference type="ARBA" id="ARBA00022777"/>
    </source>
</evidence>
<keyword evidence="17" id="KW-0548">Nucleotidyltransferase</keyword>
<comment type="catalytic activity">
    <reaction evidence="3">
        <text>adenosylcob(III)inamide + GTP = adenosylcob(III)inamide phosphate + GDP + H(+)</text>
        <dbReference type="Rhea" id="RHEA:15765"/>
        <dbReference type="ChEBI" id="CHEBI:2480"/>
        <dbReference type="ChEBI" id="CHEBI:15378"/>
        <dbReference type="ChEBI" id="CHEBI:37565"/>
        <dbReference type="ChEBI" id="CHEBI:58189"/>
        <dbReference type="ChEBI" id="CHEBI:58502"/>
        <dbReference type="EC" id="2.7.1.156"/>
    </reaction>
</comment>
<dbReference type="Pfam" id="PF02283">
    <property type="entry name" value="CobU"/>
    <property type="match status" value="1"/>
</dbReference>
<comment type="pathway">
    <text evidence="6 14">Cofactor biosynthesis; adenosylcobalamin biosynthesis; adenosylcobalamin from cob(II)yrinate a,c-diamide: step 5/7.</text>
</comment>
<comment type="catalytic activity">
    <reaction evidence="1 14">
        <text>adenosylcob(III)inamide + ATP = adenosylcob(III)inamide phosphate + ADP + H(+)</text>
        <dbReference type="Rhea" id="RHEA:15769"/>
        <dbReference type="ChEBI" id="CHEBI:2480"/>
        <dbReference type="ChEBI" id="CHEBI:15378"/>
        <dbReference type="ChEBI" id="CHEBI:30616"/>
        <dbReference type="ChEBI" id="CHEBI:58502"/>
        <dbReference type="ChEBI" id="CHEBI:456216"/>
        <dbReference type="EC" id="2.7.1.156"/>
    </reaction>
</comment>
<evidence type="ECO:0000256" key="1">
    <source>
        <dbReference type="ARBA" id="ARBA00000312"/>
    </source>
</evidence>
<dbReference type="EC" id="2.7.1.156" evidence="14"/>
<feature type="active site" description="GMP-histidine intermediate" evidence="15">
    <location>
        <position position="47"/>
    </location>
</feature>
<protein>
    <recommendedName>
        <fullName evidence="14">Bifunctional adenosylcobalamin biosynthesis protein</fullName>
        <ecNumber evidence="14">2.7.1.156</ecNumber>
        <ecNumber evidence="14">2.7.7.62</ecNumber>
    </recommendedName>
</protein>
<dbReference type="AlphaFoldDB" id="A0A6B0Y0Z5"/>
<evidence type="ECO:0000256" key="16">
    <source>
        <dbReference type="PIRSR" id="PIRSR006135-2"/>
    </source>
</evidence>
<dbReference type="GO" id="GO:0009236">
    <property type="term" value="P:cobalamin biosynthetic process"/>
    <property type="evidence" value="ECO:0007669"/>
    <property type="project" value="UniProtKB-UniRule"/>
</dbReference>
<evidence type="ECO:0000256" key="6">
    <source>
        <dbReference type="ARBA" id="ARBA00005159"/>
    </source>
</evidence>
<evidence type="ECO:0000256" key="12">
    <source>
        <dbReference type="ARBA" id="ARBA00022840"/>
    </source>
</evidence>
<dbReference type="InterPro" id="IPR003203">
    <property type="entry name" value="CobU/CobP"/>
</dbReference>
<keyword evidence="9 14" id="KW-0808">Transferase</keyword>
<comment type="caution">
    <text evidence="17">The sequence shown here is derived from an EMBL/GenBank/DDBJ whole genome shotgun (WGS) entry which is preliminary data.</text>
</comment>
<dbReference type="Gene3D" id="3.40.50.300">
    <property type="entry name" value="P-loop containing nucleotide triphosphate hydrolases"/>
    <property type="match status" value="1"/>
</dbReference>
<keyword evidence="8 14" id="KW-0169">Cobalamin biosynthesis</keyword>
<comment type="function">
    <text evidence="4 14">Catalyzes ATP-dependent phosphorylation of adenosylcobinamide and addition of GMP to adenosylcobinamide phosphate.</text>
</comment>
<keyword evidence="11 14" id="KW-0418">Kinase</keyword>
<evidence type="ECO:0000256" key="14">
    <source>
        <dbReference type="PIRNR" id="PIRNR006135"/>
    </source>
</evidence>
<reference evidence="17" key="1">
    <citation type="submission" date="2019-09" db="EMBL/GenBank/DDBJ databases">
        <title>Characterisation of the sponge microbiome using genome-centric metagenomics.</title>
        <authorList>
            <person name="Engelberts J.P."/>
            <person name="Robbins S.J."/>
            <person name="De Goeij J.M."/>
            <person name="Aranda M."/>
            <person name="Bell S.C."/>
            <person name="Webster N.S."/>
        </authorList>
    </citation>
    <scope>NUCLEOTIDE SEQUENCE</scope>
    <source>
        <strain evidence="17">SB0664_bin_43</strain>
    </source>
</reference>
<dbReference type="PIRSF" id="PIRSF006135">
    <property type="entry name" value="CobU"/>
    <property type="match status" value="1"/>
</dbReference>
<evidence type="ECO:0000256" key="3">
    <source>
        <dbReference type="ARBA" id="ARBA00001522"/>
    </source>
</evidence>
<feature type="binding site" evidence="16">
    <location>
        <begin position="7"/>
        <end position="14"/>
    </location>
    <ligand>
        <name>GTP</name>
        <dbReference type="ChEBI" id="CHEBI:37565"/>
    </ligand>
</feature>
<dbReference type="CDD" id="cd00544">
    <property type="entry name" value="CobU"/>
    <property type="match status" value="1"/>
</dbReference>
<evidence type="ECO:0000256" key="9">
    <source>
        <dbReference type="ARBA" id="ARBA00022679"/>
    </source>
</evidence>
<feature type="binding site" evidence="16">
    <location>
        <position position="80"/>
    </location>
    <ligand>
        <name>GTP</name>
        <dbReference type="ChEBI" id="CHEBI:37565"/>
    </ligand>
</feature>
<evidence type="ECO:0000313" key="17">
    <source>
        <dbReference type="EMBL" id="MXY33763.1"/>
    </source>
</evidence>
<evidence type="ECO:0000256" key="13">
    <source>
        <dbReference type="ARBA" id="ARBA00023134"/>
    </source>
</evidence>
<evidence type="ECO:0000256" key="7">
    <source>
        <dbReference type="ARBA" id="ARBA00007490"/>
    </source>
</evidence>